<protein>
    <submittedName>
        <fullName evidence="2">Unnamed protein product</fullName>
    </submittedName>
</protein>
<reference evidence="2" key="1">
    <citation type="submission" date="2023-04" db="EMBL/GenBank/DDBJ databases">
        <title>Phytophthora fragariaefolia NBRC 109709.</title>
        <authorList>
            <person name="Ichikawa N."/>
            <person name="Sato H."/>
            <person name="Tonouchi N."/>
        </authorList>
    </citation>
    <scope>NUCLEOTIDE SEQUENCE</scope>
    <source>
        <strain evidence="2">NBRC 109709</strain>
    </source>
</reference>
<evidence type="ECO:0000313" key="3">
    <source>
        <dbReference type="Proteomes" id="UP001165121"/>
    </source>
</evidence>
<dbReference type="Proteomes" id="UP001165121">
    <property type="component" value="Unassembled WGS sequence"/>
</dbReference>
<evidence type="ECO:0000313" key="2">
    <source>
        <dbReference type="EMBL" id="GMF55977.1"/>
    </source>
</evidence>
<gene>
    <name evidence="2" type="ORF">Pfra01_002367000</name>
</gene>
<sequence>MSAQTSVDFEGLCGHFVLRGLELALELNAAAAQVAVRDVAPRLLRWVQRTLHGGHPAVHKAEELPLLQPIAVPLALRSMHEMLEAVEEMKAEMQLQHGLMAEIKANREEDAKLLRLVLHELTRTHDRGAVSAEGAAKAEMGGSSKKGGAAQFPSKQVPAAQRLELPVYVTPAQHLHG</sequence>
<evidence type="ECO:0000256" key="1">
    <source>
        <dbReference type="SAM" id="MobiDB-lite"/>
    </source>
</evidence>
<accession>A0A9W6Y9E7</accession>
<comment type="caution">
    <text evidence="2">The sequence shown here is derived from an EMBL/GenBank/DDBJ whole genome shotgun (WGS) entry which is preliminary data.</text>
</comment>
<name>A0A9W6Y9E7_9STRA</name>
<proteinExistence type="predicted"/>
<dbReference type="AlphaFoldDB" id="A0A9W6Y9E7"/>
<organism evidence="2 3">
    <name type="scientific">Phytophthora fragariaefolia</name>
    <dbReference type="NCBI Taxonomy" id="1490495"/>
    <lineage>
        <taxon>Eukaryota</taxon>
        <taxon>Sar</taxon>
        <taxon>Stramenopiles</taxon>
        <taxon>Oomycota</taxon>
        <taxon>Peronosporomycetes</taxon>
        <taxon>Peronosporales</taxon>
        <taxon>Peronosporaceae</taxon>
        <taxon>Phytophthora</taxon>
    </lineage>
</organism>
<keyword evidence="3" id="KW-1185">Reference proteome</keyword>
<dbReference type="EMBL" id="BSXT01003883">
    <property type="protein sequence ID" value="GMF55977.1"/>
    <property type="molecule type" value="Genomic_DNA"/>
</dbReference>
<feature type="region of interest" description="Disordered" evidence="1">
    <location>
        <begin position="128"/>
        <end position="154"/>
    </location>
</feature>